<evidence type="ECO:0000313" key="1">
    <source>
        <dbReference type="EMBL" id="AUQ43938.1"/>
    </source>
</evidence>
<dbReference type="EMBL" id="KY608910">
    <property type="protein sequence ID" value="AUQ43938.1"/>
    <property type="molecule type" value="Genomic_DNA"/>
</dbReference>
<sequence length="1477" mass="169989">MSKNLITVKKLKSLRPQMKDVSSMYTNIFPTTSIDSTNSTIMPTIPEETTEISNILSTTNNDEKYKRMISTEEITTSLILSSSSSAATTSIASITTSTSTPQSPLSSEESITPLTTTIQSPKQIQSTVLVSNNDQQLLLSSMDTEKKSTILTIDETSKVQQSLLPLLKTQDEQILPSVNQNIYNKQKNDLMTSTIVVDRSMEYDGNVQPLQLPQSKILEPLSSLNPQQKNLPIDNCTETFQQEYNFLDKYHLEVYKYYENDLASVVYSRNLKTHYLWKLDRPLDTNALNEFKLTGHTLTIDYTKTYCRAFALDLDCLCRCRPQTMVHISEGLILEIQTALLKVFESILRIPAASVKFSIWKNKCGYHMYSNIFVSLPTHLYLKRAIEVQFNMRPVIFEVPDLMPLPYSAKRRYEPYTQVTSDCILNKMHLTMCTNKKYLELFQYSNVYIDGRTVAHINTMLGDTYLVRLPTAIYQTGVPKVVNVKSISMDPSFLYMRQFEIYIMSMVTTFNKENSNIGATDLSDFGVEDRFSLRRFMSDFNNKFAYSGGNGVNNPIGIGNSHGLNNIADNDNMHSTIIENPSETCEHFIQISAVEHGGFNLQHYTAALYHAMDMKNFEMFRKLLLVIYKPLLNNYASVKKFIKRINLATYQAYHETSENIINHLHYLHRHNVDPTHDFNTRINTIMCSIMNMVSYEEYAKKLTKLNRDDLDKAIIQLLTTFMNIFVELRLVYFNRMCSRYYILCPSTGTHYISISKLSDTNLPSILRNWIGNSPAASLILRNNLEHCHDIYSPGDISFSTNSFMFSTELGVFNSATGMYVSNTRFIQFNKYRRKSIWNPILSSKKMHYNQNETIIESMKIAKFYTKFMHTRLIELYTHAIIAPAFIQMRKILSVEECMLTQLINIFAQHTNFECMYFLVEYFPFDPKIIYLLAHLCNEYDGLDILLSYRTMRSRIFNFNDVSCKVWRDKLMPIIDSATFDDTCDLYMDKLLSLRGPHIQDLNRDTYLFIVLILACIVKCPAYNMFVTAFNIKIPEIHKHHEAYTTFNYSTTLTSMRENFDRARTIVFGEKLSKFDNSLIDECISICMSTNFIPETTSNYLATIGLSFLPINIQKKIIVFHGDGDVGKSLICNKLQEIANPQVGRFNDLSKVLQRSNVAEYSVTIISELKLLVPSEIKSITGNDPESTMKFYSQNYELQTMQSLMYGATNVHVKFHGSSTTDVDRTTVNRLYAILLTGRQCPANVPQANLLTMMTNGCYYTGILSVDITESAISLAWLAYCTYYLQRDQNYHPYLNTSSPACRDYQNTVYYNNSKLYRFLVNLGIIDEPGFFISKSELLRIVSQNFDKNDRNSFPNQFAFITNFEQQTNISLTKSDIVPNFQQSGLIQHIFSNMAAIQDKDSKITGDDITQHLKIYTSNEHKSNAFQYFQRTYEKYYNYDTLEYDGIAFQNEGVSYDENIINDPIQICDPNSLVLQNV</sequence>
<keyword evidence="2" id="KW-1185">Reference proteome</keyword>
<reference evidence="1" key="1">
    <citation type="journal article" date="2021" name="Virus">
        <title>The discovery, distribution and diversity of DNA viruses associated with Drosophila melanogaster in Europe.</title>
        <authorList>
            <person name="Wallace M.A."/>
            <person name="Coffman K.A."/>
            <person name="Gilbert C."/>
            <person name="Ravindran S."/>
            <person name="Albery G.F."/>
            <person name="Abbott J."/>
            <person name="Argyridou E."/>
            <person name="Bellosta P."/>
            <person name="Betancourt A.J."/>
            <person name="Colinet H."/>
            <person name="Eric K."/>
            <person name="Glaser-Schmitt A."/>
            <person name="Grath S."/>
            <person name="Jelic M."/>
            <person name="Kankare M."/>
            <person name="Kozeretska I."/>
            <person name="Loeschcke V."/>
            <person name="Montchamp-Moreau C."/>
            <person name="Ometto L."/>
            <person name="Onder B.S."/>
            <person name="Orengo D.J."/>
            <person name="Parsch J."/>
            <person name="Pascual M."/>
            <person name="Patenkovic A."/>
            <person name="Puerma E."/>
            <person name="Ritchie M.G."/>
            <person name="Rota-Stabelli O."/>
            <person name="Schou M.F."/>
            <person name="Serga S.V."/>
            <person name="Stamenkovic-Radak M."/>
            <person name="Tanaskovic M."/>
            <person name="Veselinovic M.S."/>
            <person name="Vieira J."/>
            <person name="Vieira C.P."/>
            <person name="Kapun M."/>
            <person name="Flatt T."/>
            <person name="Gonzalez J."/>
            <person name="Staubach F."/>
            <person name="Obbard D.J."/>
        </authorList>
    </citation>
    <scope>NUCLEOTIDE SEQUENCE</scope>
    <source>
        <strain evidence="1">SRR3939042_Esparto_2012</strain>
    </source>
</reference>
<organism evidence="1">
    <name type="scientific">Esparto virus</name>
    <dbReference type="NCBI Taxonomy" id="2072209"/>
    <lineage>
        <taxon>Viruses</taxon>
        <taxon>Viruses incertae sedis</taxon>
        <taxon>Naldaviricetes</taxon>
        <taxon>Lefavirales</taxon>
        <taxon>Nudiviridae</taxon>
        <taxon>Alphanudivirus</taxon>
        <taxon>Alphanudivirus tertidromelanogasteris</taxon>
    </lineage>
</organism>
<protein>
    <submittedName>
        <fullName evidence="1">DNAhel</fullName>
    </submittedName>
</protein>
<dbReference type="SUPFAM" id="SSF52540">
    <property type="entry name" value="P-loop containing nucleoside triphosphate hydrolases"/>
    <property type="match status" value="1"/>
</dbReference>
<dbReference type="Gene3D" id="3.40.50.300">
    <property type="entry name" value="P-loop containing nucleotide triphosphate hydrolases"/>
    <property type="match status" value="1"/>
</dbReference>
<dbReference type="Proteomes" id="UP000290737">
    <property type="component" value="Genome"/>
</dbReference>
<evidence type="ECO:0000313" key="2">
    <source>
        <dbReference type="Proteomes" id="UP000290737"/>
    </source>
</evidence>
<dbReference type="InterPro" id="IPR027417">
    <property type="entry name" value="P-loop_NTPase"/>
</dbReference>
<name>A0A2I7G2T0_9VIRU</name>
<dbReference type="GeneID" id="41701815"/>
<dbReference type="KEGG" id="vg:41701815"/>
<proteinExistence type="predicted"/>
<accession>A0A2I7G2T0</accession>
<dbReference type="RefSeq" id="YP_009551752.1">
    <property type="nucleotide sequence ID" value="NC_040536.1"/>
</dbReference>